<organism evidence="13 14">
    <name type="scientific">Candidatus [Bacteroides] periocalifornicus</name>
    <dbReference type="NCBI Taxonomy" id="1702214"/>
    <lineage>
        <taxon>Bacteria</taxon>
        <taxon>Pseudomonadati</taxon>
        <taxon>Bacteroidota</taxon>
    </lineage>
</organism>
<dbReference type="Pfam" id="PF17820">
    <property type="entry name" value="PDZ_6"/>
    <property type="match status" value="1"/>
</dbReference>
<dbReference type="InterPro" id="IPR001478">
    <property type="entry name" value="PDZ"/>
</dbReference>
<dbReference type="EMBL" id="LIIK01000005">
    <property type="protein sequence ID" value="KQM09419.1"/>
    <property type="molecule type" value="Genomic_DNA"/>
</dbReference>
<evidence type="ECO:0000256" key="9">
    <source>
        <dbReference type="ARBA" id="ARBA00023049"/>
    </source>
</evidence>
<dbReference type="InterPro" id="IPR041489">
    <property type="entry name" value="PDZ_6"/>
</dbReference>
<dbReference type="Pfam" id="PF02163">
    <property type="entry name" value="Peptidase_M50"/>
    <property type="match status" value="1"/>
</dbReference>
<dbReference type="InterPro" id="IPR008915">
    <property type="entry name" value="Peptidase_M50"/>
</dbReference>
<dbReference type="Proteomes" id="UP000054172">
    <property type="component" value="Unassembled WGS sequence"/>
</dbReference>
<evidence type="ECO:0000256" key="5">
    <source>
        <dbReference type="ARBA" id="ARBA00022692"/>
    </source>
</evidence>
<keyword evidence="5 11" id="KW-0812">Transmembrane</keyword>
<evidence type="ECO:0000256" key="11">
    <source>
        <dbReference type="RuleBase" id="RU362031"/>
    </source>
</evidence>
<dbReference type="EC" id="3.4.24.-" evidence="11"/>
<dbReference type="PANTHER" id="PTHR42837:SF2">
    <property type="entry name" value="MEMBRANE METALLOPROTEASE ARASP2, CHLOROPLASTIC-RELATED"/>
    <property type="match status" value="1"/>
</dbReference>
<dbReference type="NCBIfam" id="TIGR00054">
    <property type="entry name" value="RIP metalloprotease RseP"/>
    <property type="match status" value="1"/>
</dbReference>
<name>A0A0Q4B8W1_9BACT</name>
<dbReference type="PROSITE" id="PS50106">
    <property type="entry name" value="PDZ"/>
    <property type="match status" value="1"/>
</dbReference>
<dbReference type="AlphaFoldDB" id="A0A0Q4B8W1"/>
<dbReference type="InterPro" id="IPR036034">
    <property type="entry name" value="PDZ_sf"/>
</dbReference>
<reference evidence="13" key="1">
    <citation type="submission" date="2015-08" db="EMBL/GenBank/DDBJ databases">
        <title>Candidatus Bacteriodes Periocalifornicus.</title>
        <authorList>
            <person name="McLean J.S."/>
            <person name="Kelley S."/>
        </authorList>
    </citation>
    <scope>NUCLEOTIDE SEQUENCE [LARGE SCALE GENOMIC DNA]</scope>
    <source>
        <strain evidence="13">12B</strain>
    </source>
</reference>
<comment type="similarity">
    <text evidence="3 11">Belongs to the peptidase M50B family.</text>
</comment>
<evidence type="ECO:0000256" key="8">
    <source>
        <dbReference type="ARBA" id="ARBA00022989"/>
    </source>
</evidence>
<feature type="domain" description="PDZ" evidence="12">
    <location>
        <begin position="195"/>
        <end position="275"/>
    </location>
</feature>
<comment type="subcellular location">
    <subcellularLocation>
        <location evidence="2">Membrane</location>
        <topology evidence="2">Multi-pass membrane protein</topology>
    </subcellularLocation>
</comment>
<evidence type="ECO:0000256" key="2">
    <source>
        <dbReference type="ARBA" id="ARBA00004141"/>
    </source>
</evidence>
<feature type="transmembrane region" description="Helical" evidence="11">
    <location>
        <begin position="361"/>
        <end position="383"/>
    </location>
</feature>
<dbReference type="SUPFAM" id="SSF50156">
    <property type="entry name" value="PDZ domain-like"/>
    <property type="match status" value="2"/>
</dbReference>
<sequence>MSILIRVAQFLLSLCILVLLHELGHFVMARIFRTRVEKFYIFFNPWFSLVKRKIGHTIYGIGWLPLGGYVKIAGMVDESFDNEQLAKPPEPWEFRSKPAWQRLLMVSGGVLVNLLLAWVIYSCLLFSHGQSYLASRDVRYGIVPDSAARAMGFESGDRILTVNGDTLENFADIMTRLLVTPGAQVEVERAGELKEVEIPRSALAQMVRGDMLFQVRVPMVIDSVIPGSAAEHAGLQRGDSLVEVDGMSTSFFDEFREAMLKHRGDSVSLRVARGNEQVDLKVLVPSAGLVGVMANMDFSHYFPISTRSYTLWQAVPAGATQGWKTLSNYWRSLKLLFVPEARAHESLGGFISIGKIFPEEWNWYTFWSLTAFLSLVLAVMNFLPIPGLDGGHALFIIYEMVTGRRPGAKFLMRAQMVGFVILIGLVLYANLNDVIRLFR</sequence>
<feature type="transmembrane region" description="Helical" evidence="11">
    <location>
        <begin position="103"/>
        <end position="126"/>
    </location>
</feature>
<dbReference type="STRING" id="1702214.AL399_01725"/>
<dbReference type="CDD" id="cd06163">
    <property type="entry name" value="S2P-M50_PDZ_RseP-like"/>
    <property type="match status" value="1"/>
</dbReference>
<dbReference type="GO" id="GO:0046872">
    <property type="term" value="F:metal ion binding"/>
    <property type="evidence" value="ECO:0007669"/>
    <property type="project" value="UniProtKB-KW"/>
</dbReference>
<dbReference type="GO" id="GO:0006508">
    <property type="term" value="P:proteolysis"/>
    <property type="evidence" value="ECO:0007669"/>
    <property type="project" value="UniProtKB-KW"/>
</dbReference>
<dbReference type="SMART" id="SM00228">
    <property type="entry name" value="PDZ"/>
    <property type="match status" value="2"/>
</dbReference>
<protein>
    <recommendedName>
        <fullName evidence="11">Zinc metalloprotease</fullName>
        <ecNumber evidence="11">3.4.24.-</ecNumber>
    </recommendedName>
</protein>
<keyword evidence="14" id="KW-1185">Reference proteome</keyword>
<feature type="transmembrane region" description="Helical" evidence="11">
    <location>
        <begin position="410"/>
        <end position="431"/>
    </location>
</feature>
<keyword evidence="7 11" id="KW-0862">Zinc</keyword>
<gene>
    <name evidence="13" type="ORF">AL399_01725</name>
</gene>
<comment type="caution">
    <text evidence="13">The sequence shown here is derived from an EMBL/GenBank/DDBJ whole genome shotgun (WGS) entry which is preliminary data.</text>
</comment>
<keyword evidence="9 11" id="KW-0482">Metalloprotease</keyword>
<evidence type="ECO:0000256" key="3">
    <source>
        <dbReference type="ARBA" id="ARBA00007931"/>
    </source>
</evidence>
<evidence type="ECO:0000259" key="12">
    <source>
        <dbReference type="PROSITE" id="PS50106"/>
    </source>
</evidence>
<dbReference type="InterPro" id="IPR004387">
    <property type="entry name" value="Pept_M50_Zn"/>
</dbReference>
<dbReference type="GO" id="GO:0004222">
    <property type="term" value="F:metalloendopeptidase activity"/>
    <property type="evidence" value="ECO:0007669"/>
    <property type="project" value="InterPro"/>
</dbReference>
<evidence type="ECO:0000256" key="10">
    <source>
        <dbReference type="ARBA" id="ARBA00023136"/>
    </source>
</evidence>
<dbReference type="PANTHER" id="PTHR42837">
    <property type="entry name" value="REGULATOR OF SIGMA-E PROTEASE RSEP"/>
    <property type="match status" value="1"/>
</dbReference>
<keyword evidence="6 11" id="KW-0378">Hydrolase</keyword>
<accession>A0A0Q4B8W1</accession>
<evidence type="ECO:0000256" key="7">
    <source>
        <dbReference type="ARBA" id="ARBA00022833"/>
    </source>
</evidence>
<keyword evidence="11" id="KW-0479">Metal-binding</keyword>
<comment type="cofactor">
    <cofactor evidence="1 11">
        <name>Zn(2+)</name>
        <dbReference type="ChEBI" id="CHEBI:29105"/>
    </cofactor>
</comment>
<keyword evidence="4" id="KW-0645">Protease</keyword>
<dbReference type="Gene3D" id="2.30.42.10">
    <property type="match status" value="2"/>
</dbReference>
<evidence type="ECO:0000313" key="14">
    <source>
        <dbReference type="Proteomes" id="UP000054172"/>
    </source>
</evidence>
<dbReference type="PATRIC" id="fig|1702214.3.peg.2122"/>
<evidence type="ECO:0000256" key="4">
    <source>
        <dbReference type="ARBA" id="ARBA00022670"/>
    </source>
</evidence>
<evidence type="ECO:0000256" key="1">
    <source>
        <dbReference type="ARBA" id="ARBA00001947"/>
    </source>
</evidence>
<evidence type="ECO:0000256" key="6">
    <source>
        <dbReference type="ARBA" id="ARBA00022801"/>
    </source>
</evidence>
<keyword evidence="8 11" id="KW-1133">Transmembrane helix</keyword>
<evidence type="ECO:0000313" key="13">
    <source>
        <dbReference type="EMBL" id="KQM09419.1"/>
    </source>
</evidence>
<proteinExistence type="inferred from homology"/>
<keyword evidence="10 11" id="KW-0472">Membrane</keyword>
<dbReference type="GO" id="GO:0016020">
    <property type="term" value="C:membrane"/>
    <property type="evidence" value="ECO:0007669"/>
    <property type="project" value="UniProtKB-SubCell"/>
</dbReference>